<name>A0ABW5RBQ6_9BACL</name>
<comment type="similarity">
    <text evidence="1">Belongs to the ABC transporter superfamily.</text>
</comment>
<evidence type="ECO:0000256" key="4">
    <source>
        <dbReference type="ARBA" id="ARBA00022840"/>
    </source>
</evidence>
<dbReference type="SMART" id="SM00382">
    <property type="entry name" value="AAA"/>
    <property type="match status" value="1"/>
</dbReference>
<dbReference type="InterPro" id="IPR027417">
    <property type="entry name" value="P-loop_NTPase"/>
</dbReference>
<dbReference type="InterPro" id="IPR003439">
    <property type="entry name" value="ABC_transporter-like_ATP-bd"/>
</dbReference>
<comment type="caution">
    <text evidence="7">The sequence shown here is derived from an EMBL/GenBank/DDBJ whole genome shotgun (WGS) entry which is preliminary data.</text>
</comment>
<dbReference type="PANTHER" id="PTHR46743:SF2">
    <property type="entry name" value="TEICHOIC ACIDS EXPORT ATP-BINDING PROTEIN TAGH"/>
    <property type="match status" value="1"/>
</dbReference>
<feature type="domain" description="ABC transporter" evidence="6">
    <location>
        <begin position="30"/>
        <end position="249"/>
    </location>
</feature>
<dbReference type="GO" id="GO:0005524">
    <property type="term" value="F:ATP binding"/>
    <property type="evidence" value="ECO:0007669"/>
    <property type="project" value="UniProtKB-KW"/>
</dbReference>
<gene>
    <name evidence="7" type="ORF">ACFSUC_10445</name>
</gene>
<sequence>MTNVDVKVENVTMQFRLSNEKVDNLKEYFVRVLKKEMRYSNFCALDSVSFEIKRGERIGIIGHNGAGKSTLLKIISGVMKPTQGKVQVNGAVAPLLELGAGFDPDFSGAENIYLNGAILGKSKEYLDNKFDEIVEFSELGHFIHSPVKNYSSGMRAKLGFSIATQIDPDILIVDEILGVGDEQFKIKSSEKMKEMMESGKTVIIVSHSINNIRTLTDIVIWLEKGTIRGIGDTQSICDCYMNEMRKVKEKS</sequence>
<dbReference type="InterPro" id="IPR015860">
    <property type="entry name" value="ABC_transpr_TagH-like"/>
</dbReference>
<keyword evidence="3" id="KW-0547">Nucleotide-binding</keyword>
<dbReference type="CDD" id="cd03220">
    <property type="entry name" value="ABC_KpsT_Wzt"/>
    <property type="match status" value="1"/>
</dbReference>
<dbReference type="PANTHER" id="PTHR46743">
    <property type="entry name" value="TEICHOIC ACIDS EXPORT ATP-BINDING PROTEIN TAGH"/>
    <property type="match status" value="1"/>
</dbReference>
<evidence type="ECO:0000256" key="5">
    <source>
        <dbReference type="ARBA" id="ARBA00022967"/>
    </source>
</evidence>
<evidence type="ECO:0000256" key="2">
    <source>
        <dbReference type="ARBA" id="ARBA00022448"/>
    </source>
</evidence>
<accession>A0ABW5RBQ6</accession>
<keyword evidence="4 7" id="KW-0067">ATP-binding</keyword>
<organism evidence="7 8">
    <name type="scientific">Marinicrinis sediminis</name>
    <dbReference type="NCBI Taxonomy" id="1652465"/>
    <lineage>
        <taxon>Bacteria</taxon>
        <taxon>Bacillati</taxon>
        <taxon>Bacillota</taxon>
        <taxon>Bacilli</taxon>
        <taxon>Bacillales</taxon>
        <taxon>Paenibacillaceae</taxon>
    </lineage>
</organism>
<dbReference type="Gene3D" id="3.40.50.300">
    <property type="entry name" value="P-loop containing nucleotide triphosphate hydrolases"/>
    <property type="match status" value="1"/>
</dbReference>
<evidence type="ECO:0000313" key="8">
    <source>
        <dbReference type="Proteomes" id="UP001597497"/>
    </source>
</evidence>
<keyword evidence="5" id="KW-1278">Translocase</keyword>
<proteinExistence type="inferred from homology"/>
<protein>
    <submittedName>
        <fullName evidence="7">ABC transporter ATP-binding protein</fullName>
    </submittedName>
</protein>
<dbReference type="SUPFAM" id="SSF52540">
    <property type="entry name" value="P-loop containing nucleoside triphosphate hydrolases"/>
    <property type="match status" value="1"/>
</dbReference>
<evidence type="ECO:0000313" key="7">
    <source>
        <dbReference type="EMBL" id="MFD2672024.1"/>
    </source>
</evidence>
<evidence type="ECO:0000256" key="1">
    <source>
        <dbReference type="ARBA" id="ARBA00005417"/>
    </source>
</evidence>
<dbReference type="InterPro" id="IPR050683">
    <property type="entry name" value="Bact_Polysacc_Export_ATP-bd"/>
</dbReference>
<keyword evidence="2" id="KW-0813">Transport</keyword>
<dbReference type="PROSITE" id="PS00211">
    <property type="entry name" value="ABC_TRANSPORTER_1"/>
    <property type="match status" value="1"/>
</dbReference>
<evidence type="ECO:0000259" key="6">
    <source>
        <dbReference type="PROSITE" id="PS50893"/>
    </source>
</evidence>
<dbReference type="EMBL" id="JBHUMM010000023">
    <property type="protein sequence ID" value="MFD2672024.1"/>
    <property type="molecule type" value="Genomic_DNA"/>
</dbReference>
<reference evidence="8" key="1">
    <citation type="journal article" date="2019" name="Int. J. Syst. Evol. Microbiol.">
        <title>The Global Catalogue of Microorganisms (GCM) 10K type strain sequencing project: providing services to taxonomists for standard genome sequencing and annotation.</title>
        <authorList>
            <consortium name="The Broad Institute Genomics Platform"/>
            <consortium name="The Broad Institute Genome Sequencing Center for Infectious Disease"/>
            <person name="Wu L."/>
            <person name="Ma J."/>
        </authorList>
    </citation>
    <scope>NUCLEOTIDE SEQUENCE [LARGE SCALE GENOMIC DNA]</scope>
    <source>
        <strain evidence="8">KCTC 33676</strain>
    </source>
</reference>
<evidence type="ECO:0000256" key="3">
    <source>
        <dbReference type="ARBA" id="ARBA00022741"/>
    </source>
</evidence>
<dbReference type="Pfam" id="PF00005">
    <property type="entry name" value="ABC_tran"/>
    <property type="match status" value="1"/>
</dbReference>
<dbReference type="PROSITE" id="PS50893">
    <property type="entry name" value="ABC_TRANSPORTER_2"/>
    <property type="match status" value="1"/>
</dbReference>
<dbReference type="InterPro" id="IPR003593">
    <property type="entry name" value="AAA+_ATPase"/>
</dbReference>
<keyword evidence="8" id="KW-1185">Reference proteome</keyword>
<dbReference type="InterPro" id="IPR017871">
    <property type="entry name" value="ABC_transporter-like_CS"/>
</dbReference>
<dbReference type="RefSeq" id="WP_379929510.1">
    <property type="nucleotide sequence ID" value="NZ_JBHUMM010000023.1"/>
</dbReference>
<dbReference type="Proteomes" id="UP001597497">
    <property type="component" value="Unassembled WGS sequence"/>
</dbReference>